<feature type="domain" description="AAA+ ATPase" evidence="5">
    <location>
        <begin position="147"/>
        <end position="312"/>
    </location>
</feature>
<proteinExistence type="predicted"/>
<name>A0A1F6V6M1_9BACT</name>
<dbReference type="Gene3D" id="3.40.50.300">
    <property type="entry name" value="P-loop containing nucleotide triphosphate hydrolases"/>
    <property type="match status" value="2"/>
</dbReference>
<evidence type="ECO:0000259" key="6">
    <source>
        <dbReference type="SMART" id="SM01086"/>
    </source>
</evidence>
<dbReference type="Pfam" id="PF07724">
    <property type="entry name" value="AAA_2"/>
    <property type="match status" value="1"/>
</dbReference>
<comment type="caution">
    <text evidence="7">The sequence shown here is derived from an EMBL/GenBank/DDBJ whole genome shotgun (WGS) entry which is preliminary data.</text>
</comment>
<dbReference type="GO" id="GO:0016887">
    <property type="term" value="F:ATP hydrolysis activity"/>
    <property type="evidence" value="ECO:0007669"/>
    <property type="project" value="InterPro"/>
</dbReference>
<feature type="transmembrane region" description="Helical" evidence="4">
    <location>
        <begin position="12"/>
        <end position="29"/>
    </location>
</feature>
<feature type="domain" description="AAA+ ATPase" evidence="5">
    <location>
        <begin position="396"/>
        <end position="523"/>
    </location>
</feature>
<dbReference type="GO" id="GO:0034605">
    <property type="term" value="P:cellular response to heat"/>
    <property type="evidence" value="ECO:0007669"/>
    <property type="project" value="TreeGrafter"/>
</dbReference>
<feature type="transmembrane region" description="Helical" evidence="4">
    <location>
        <begin position="65"/>
        <end position="87"/>
    </location>
</feature>
<evidence type="ECO:0000259" key="5">
    <source>
        <dbReference type="SMART" id="SM00382"/>
    </source>
</evidence>
<dbReference type="Proteomes" id="UP000177370">
    <property type="component" value="Unassembled WGS sequence"/>
</dbReference>
<sequence>MHPGIESWKNLVIYAFNAFSIPLLFKTLFSPWKMDKDTTGSHLSFIEKAVFLIFSRILGFVARTVLIIAGLIFSVCIILTFPIFFLLPIKISRDYLQNLKSVGASLSYGDTYTLNAHSHDVISFKSQKIYGKEKALRMIERGLSKDTNHNVLLVGENGVGKSTLISYLGHLGQSGLSFPGIHHHRVVELLVEGLSVPLFSKCLEEAASAGNVILVIENIHAYETLYESLLPYLEKPHLGIIVTTDLSSYDQVLKNHSEFLSKFEKVDVAGANEQDTIAILTDSARQLGISINREAILEIVRLADRLINNQPEPARSLSILEELKTLRKPINILDVRQIVSDKTNMPVGDIGGDEKKVLMGLEAAMKKKIIGQDEAVKDVSEALKRLRTGIADHSKPAGSFLFLGPTGVGKTYTAKILAESYFGRKNAMIRFDMSEFSLSESVNLFTDRLAAVIEEMPLSLVFFDELEKSNVLVRNLLLQVLDEGRLTRSSGREASFKDAIIIATSNAGSAEIIENPQIEKKVLVSHLIQKNIFAPEFLNRWSSIVLFKPLDSSEVRKVTSLMLTEFAERLLADKKITLVITDALINKVSSAGFDPEFGARPIKRALEEIVENKVAEYIIAGNTGGSIKIL</sequence>
<organism evidence="7 8">
    <name type="scientific">Candidatus Nomurabacteria bacterium RIFCSPHIGHO2_01_FULL_40_24b</name>
    <dbReference type="NCBI Taxonomy" id="1801739"/>
    <lineage>
        <taxon>Bacteria</taxon>
        <taxon>Candidatus Nomuraibacteriota</taxon>
    </lineage>
</organism>
<keyword evidence="3" id="KW-0143">Chaperone</keyword>
<dbReference type="InterPro" id="IPR027417">
    <property type="entry name" value="P-loop_NTPase"/>
</dbReference>
<dbReference type="Gene3D" id="1.10.8.60">
    <property type="match status" value="1"/>
</dbReference>
<dbReference type="Pfam" id="PF10431">
    <property type="entry name" value="ClpB_D2-small"/>
    <property type="match status" value="1"/>
</dbReference>
<dbReference type="PRINTS" id="PR00300">
    <property type="entry name" value="CLPPROTEASEA"/>
</dbReference>
<evidence type="ECO:0000256" key="2">
    <source>
        <dbReference type="ARBA" id="ARBA00022840"/>
    </source>
</evidence>
<evidence type="ECO:0000313" key="8">
    <source>
        <dbReference type="Proteomes" id="UP000177370"/>
    </source>
</evidence>
<dbReference type="PANTHER" id="PTHR11638">
    <property type="entry name" value="ATP-DEPENDENT CLP PROTEASE"/>
    <property type="match status" value="1"/>
</dbReference>
<evidence type="ECO:0000256" key="1">
    <source>
        <dbReference type="ARBA" id="ARBA00022741"/>
    </source>
</evidence>
<protein>
    <recommendedName>
        <fullName evidence="9">AAA+ ATPase domain-containing protein</fullName>
    </recommendedName>
</protein>
<evidence type="ECO:0000256" key="4">
    <source>
        <dbReference type="SAM" id="Phobius"/>
    </source>
</evidence>
<keyword evidence="4" id="KW-1133">Transmembrane helix</keyword>
<feature type="domain" description="Clp ATPase C-terminal" evidence="6">
    <location>
        <begin position="550"/>
        <end position="629"/>
    </location>
</feature>
<gene>
    <name evidence="7" type="ORF">A2647_05180</name>
</gene>
<keyword evidence="4" id="KW-0812">Transmembrane</keyword>
<dbReference type="SMART" id="SM01086">
    <property type="entry name" value="ClpB_D2-small"/>
    <property type="match status" value="1"/>
</dbReference>
<dbReference type="SUPFAM" id="SSF52540">
    <property type="entry name" value="P-loop containing nucleoside triphosphate hydrolases"/>
    <property type="match status" value="2"/>
</dbReference>
<dbReference type="InterPro" id="IPR019489">
    <property type="entry name" value="Clp_ATPase_C"/>
</dbReference>
<evidence type="ECO:0000256" key="3">
    <source>
        <dbReference type="ARBA" id="ARBA00023186"/>
    </source>
</evidence>
<dbReference type="InterPro" id="IPR050130">
    <property type="entry name" value="ClpA_ClpB"/>
</dbReference>
<dbReference type="GO" id="GO:0005524">
    <property type="term" value="F:ATP binding"/>
    <property type="evidence" value="ECO:0007669"/>
    <property type="project" value="UniProtKB-KW"/>
</dbReference>
<dbReference type="EMBL" id="MFTP01000021">
    <property type="protein sequence ID" value="OGI65317.1"/>
    <property type="molecule type" value="Genomic_DNA"/>
</dbReference>
<keyword evidence="2" id="KW-0067">ATP-binding</keyword>
<keyword evidence="4" id="KW-0472">Membrane</keyword>
<dbReference type="CDD" id="cd19499">
    <property type="entry name" value="RecA-like_ClpB_Hsp104-like"/>
    <property type="match status" value="1"/>
</dbReference>
<dbReference type="SMART" id="SM00382">
    <property type="entry name" value="AAA"/>
    <property type="match status" value="2"/>
</dbReference>
<dbReference type="PANTHER" id="PTHR11638:SF18">
    <property type="entry name" value="HEAT SHOCK PROTEIN 104"/>
    <property type="match status" value="1"/>
</dbReference>
<reference evidence="7 8" key="1">
    <citation type="journal article" date="2016" name="Nat. Commun.">
        <title>Thousands of microbial genomes shed light on interconnected biogeochemical processes in an aquifer system.</title>
        <authorList>
            <person name="Anantharaman K."/>
            <person name="Brown C.T."/>
            <person name="Hug L.A."/>
            <person name="Sharon I."/>
            <person name="Castelle C.J."/>
            <person name="Probst A.J."/>
            <person name="Thomas B.C."/>
            <person name="Singh A."/>
            <person name="Wilkins M.J."/>
            <person name="Karaoz U."/>
            <person name="Brodie E.L."/>
            <person name="Williams K.H."/>
            <person name="Hubbard S.S."/>
            <person name="Banfield J.F."/>
        </authorList>
    </citation>
    <scope>NUCLEOTIDE SEQUENCE [LARGE SCALE GENOMIC DNA]</scope>
</reference>
<accession>A0A1F6V6M1</accession>
<dbReference type="AlphaFoldDB" id="A0A1F6V6M1"/>
<dbReference type="InterPro" id="IPR001270">
    <property type="entry name" value="ClpA/B"/>
</dbReference>
<dbReference type="GO" id="GO:0005737">
    <property type="term" value="C:cytoplasm"/>
    <property type="evidence" value="ECO:0007669"/>
    <property type="project" value="TreeGrafter"/>
</dbReference>
<evidence type="ECO:0000313" key="7">
    <source>
        <dbReference type="EMBL" id="OGI65317.1"/>
    </source>
</evidence>
<dbReference type="InterPro" id="IPR003593">
    <property type="entry name" value="AAA+_ATPase"/>
</dbReference>
<dbReference type="InterPro" id="IPR003959">
    <property type="entry name" value="ATPase_AAA_core"/>
</dbReference>
<evidence type="ECO:0008006" key="9">
    <source>
        <dbReference type="Google" id="ProtNLM"/>
    </source>
</evidence>
<keyword evidence="1" id="KW-0547">Nucleotide-binding</keyword>